<dbReference type="EMBL" id="JAAXOT010000010">
    <property type="protein sequence ID" value="NKY58350.1"/>
    <property type="molecule type" value="Genomic_DNA"/>
</dbReference>
<dbReference type="AlphaFoldDB" id="A0A846YL63"/>
<organism evidence="1 2">
    <name type="scientific">Nocardia flavorosea</name>
    <dbReference type="NCBI Taxonomy" id="53429"/>
    <lineage>
        <taxon>Bacteria</taxon>
        <taxon>Bacillati</taxon>
        <taxon>Actinomycetota</taxon>
        <taxon>Actinomycetes</taxon>
        <taxon>Mycobacteriales</taxon>
        <taxon>Nocardiaceae</taxon>
        <taxon>Nocardia</taxon>
    </lineage>
</organism>
<accession>A0A846YL63</accession>
<dbReference type="Proteomes" id="UP000570678">
    <property type="component" value="Unassembled WGS sequence"/>
</dbReference>
<comment type="caution">
    <text evidence="1">The sequence shown here is derived from an EMBL/GenBank/DDBJ whole genome shotgun (WGS) entry which is preliminary data.</text>
</comment>
<reference evidence="1 2" key="1">
    <citation type="submission" date="2020-04" db="EMBL/GenBank/DDBJ databases">
        <title>MicrobeNet Type strains.</title>
        <authorList>
            <person name="Nicholson A.C."/>
        </authorList>
    </citation>
    <scope>NUCLEOTIDE SEQUENCE [LARGE SCALE GENOMIC DNA]</scope>
    <source>
        <strain evidence="1 2">JCM 3332</strain>
    </source>
</reference>
<keyword evidence="2" id="KW-1185">Reference proteome</keyword>
<protein>
    <submittedName>
        <fullName evidence="1">Uncharacterized protein</fullName>
    </submittedName>
</protein>
<sequence>MRVDPDRLGDGTNSAASVAADIRADFVRIAEWTSAIMSDLDVACGDDSFGRRFSEGADGFRMMGDLHEESARTMVDSWDEINTGISSAATLLDDVEHLSAETIRKSV</sequence>
<gene>
    <name evidence="1" type="ORF">HGA15_19840</name>
</gene>
<name>A0A846YL63_9NOCA</name>
<dbReference type="RefSeq" id="WP_157117058.1">
    <property type="nucleotide sequence ID" value="NZ_JAAXOT010000010.1"/>
</dbReference>
<evidence type="ECO:0000313" key="2">
    <source>
        <dbReference type="Proteomes" id="UP000570678"/>
    </source>
</evidence>
<evidence type="ECO:0000313" key="1">
    <source>
        <dbReference type="EMBL" id="NKY58350.1"/>
    </source>
</evidence>
<proteinExistence type="predicted"/>